<proteinExistence type="inferred from homology"/>
<dbReference type="InterPro" id="IPR037185">
    <property type="entry name" value="EmrE-like"/>
</dbReference>
<feature type="domain" description="EamA" evidence="7">
    <location>
        <begin position="23"/>
        <end position="151"/>
    </location>
</feature>
<protein>
    <submittedName>
        <fullName evidence="8">DMT family transporter</fullName>
    </submittedName>
</protein>
<keyword evidence="4 6" id="KW-1133">Transmembrane helix</keyword>
<dbReference type="OrthoDB" id="9810556at2"/>
<feature type="transmembrane region" description="Helical" evidence="6">
    <location>
        <begin position="135"/>
        <end position="156"/>
    </location>
</feature>
<keyword evidence="9" id="KW-1185">Reference proteome</keyword>
<feature type="transmembrane region" description="Helical" evidence="6">
    <location>
        <begin position="18"/>
        <end position="36"/>
    </location>
</feature>
<feature type="transmembrane region" description="Helical" evidence="6">
    <location>
        <begin position="48"/>
        <end position="70"/>
    </location>
</feature>
<dbReference type="PANTHER" id="PTHR32322:SF2">
    <property type="entry name" value="EAMA DOMAIN-CONTAINING PROTEIN"/>
    <property type="match status" value="1"/>
</dbReference>
<feature type="transmembrane region" description="Helical" evidence="6">
    <location>
        <begin position="189"/>
        <end position="212"/>
    </location>
</feature>
<comment type="caution">
    <text evidence="8">The sequence shown here is derived from an EMBL/GenBank/DDBJ whole genome shotgun (WGS) entry which is preliminary data.</text>
</comment>
<evidence type="ECO:0000256" key="3">
    <source>
        <dbReference type="ARBA" id="ARBA00022692"/>
    </source>
</evidence>
<evidence type="ECO:0000256" key="6">
    <source>
        <dbReference type="SAM" id="Phobius"/>
    </source>
</evidence>
<dbReference type="GO" id="GO:0016020">
    <property type="term" value="C:membrane"/>
    <property type="evidence" value="ECO:0007669"/>
    <property type="project" value="UniProtKB-SubCell"/>
</dbReference>
<evidence type="ECO:0000256" key="2">
    <source>
        <dbReference type="ARBA" id="ARBA00007362"/>
    </source>
</evidence>
<reference evidence="8 9" key="1">
    <citation type="journal article" date="2019" name="Environ. Microbiol.">
        <title>Species interactions and distinct microbial communities in high Arctic permafrost affected cryosols are associated with the CH4 and CO2 gas fluxes.</title>
        <authorList>
            <person name="Altshuler I."/>
            <person name="Hamel J."/>
            <person name="Turney S."/>
            <person name="Magnuson E."/>
            <person name="Levesque R."/>
            <person name="Greer C."/>
            <person name="Whyte L.G."/>
        </authorList>
    </citation>
    <scope>NUCLEOTIDE SEQUENCE [LARGE SCALE GENOMIC DNA]</scope>
    <source>
        <strain evidence="8 9">S9.3B</strain>
    </source>
</reference>
<comment type="similarity">
    <text evidence="2">Belongs to the EamA transporter family.</text>
</comment>
<evidence type="ECO:0000313" key="9">
    <source>
        <dbReference type="Proteomes" id="UP000317078"/>
    </source>
</evidence>
<dbReference type="SUPFAM" id="SSF103481">
    <property type="entry name" value="Multidrug resistance efflux transporter EmrE"/>
    <property type="match status" value="2"/>
</dbReference>
<dbReference type="InterPro" id="IPR000620">
    <property type="entry name" value="EamA_dom"/>
</dbReference>
<feature type="transmembrane region" description="Helical" evidence="6">
    <location>
        <begin position="90"/>
        <end position="123"/>
    </location>
</feature>
<evidence type="ECO:0000256" key="5">
    <source>
        <dbReference type="ARBA" id="ARBA00023136"/>
    </source>
</evidence>
<dbReference type="InterPro" id="IPR050638">
    <property type="entry name" value="AA-Vitamin_Transporters"/>
</dbReference>
<dbReference type="AlphaFoldDB" id="A0A502GGU6"/>
<evidence type="ECO:0000256" key="1">
    <source>
        <dbReference type="ARBA" id="ARBA00004141"/>
    </source>
</evidence>
<sequence>MRRAGGVSGLATLRGWPLWWRLLVIAALWGTAFPVIRQAARSMPPFAFSFSRGVVGCIAMVGFALWSGAFRGLGPGFVRHGLVLGTTNGWLANCLTAIALLSLGAASAALIQSTTPLFVALLAFGFLPAERPGPRTLAGMALGFVGLGVVLGPAALAGGEAGLAGLAMLLVAFSYALGTVYVRRVRPGAPVVLSVGQQVVGAVVAGGLSLAFDPAGSFDQPWPVWGAVLWVGLVASALPLTLFLTLLQRARATDGAMTSYLQPGFAAVFAAMLLGEWPEWRVLAGGAVILAGVWLATSGERDGRG</sequence>
<accession>A0A502GGU6</accession>
<dbReference type="Pfam" id="PF00892">
    <property type="entry name" value="EamA"/>
    <property type="match status" value="2"/>
</dbReference>
<feature type="transmembrane region" description="Helical" evidence="6">
    <location>
        <begin position="162"/>
        <end position="182"/>
    </location>
</feature>
<evidence type="ECO:0000313" key="8">
    <source>
        <dbReference type="EMBL" id="TPG60540.1"/>
    </source>
</evidence>
<feature type="transmembrane region" description="Helical" evidence="6">
    <location>
        <begin position="256"/>
        <end position="274"/>
    </location>
</feature>
<name>A0A502GGU6_9PROT</name>
<organism evidence="8 9">
    <name type="scientific">Muricoccus nepalensis</name>
    <dbReference type="NCBI Taxonomy" id="1854500"/>
    <lineage>
        <taxon>Bacteria</taxon>
        <taxon>Pseudomonadati</taxon>
        <taxon>Pseudomonadota</taxon>
        <taxon>Alphaproteobacteria</taxon>
        <taxon>Acetobacterales</taxon>
        <taxon>Roseomonadaceae</taxon>
        <taxon>Muricoccus</taxon>
    </lineage>
</organism>
<evidence type="ECO:0000256" key="4">
    <source>
        <dbReference type="ARBA" id="ARBA00022989"/>
    </source>
</evidence>
<feature type="transmembrane region" description="Helical" evidence="6">
    <location>
        <begin position="280"/>
        <end position="297"/>
    </location>
</feature>
<dbReference type="Proteomes" id="UP000317078">
    <property type="component" value="Unassembled WGS sequence"/>
</dbReference>
<feature type="domain" description="EamA" evidence="7">
    <location>
        <begin position="166"/>
        <end position="296"/>
    </location>
</feature>
<dbReference type="PANTHER" id="PTHR32322">
    <property type="entry name" value="INNER MEMBRANE TRANSPORTER"/>
    <property type="match status" value="1"/>
</dbReference>
<dbReference type="EMBL" id="RCZP01000002">
    <property type="protein sequence ID" value="TPG60540.1"/>
    <property type="molecule type" value="Genomic_DNA"/>
</dbReference>
<gene>
    <name evidence="8" type="ORF">EAH89_04030</name>
</gene>
<feature type="transmembrane region" description="Helical" evidence="6">
    <location>
        <begin position="224"/>
        <end position="244"/>
    </location>
</feature>
<keyword evidence="3 6" id="KW-0812">Transmembrane</keyword>
<evidence type="ECO:0000259" key="7">
    <source>
        <dbReference type="Pfam" id="PF00892"/>
    </source>
</evidence>
<keyword evidence="5 6" id="KW-0472">Membrane</keyword>
<comment type="subcellular location">
    <subcellularLocation>
        <location evidence="1">Membrane</location>
        <topology evidence="1">Multi-pass membrane protein</topology>
    </subcellularLocation>
</comment>